<protein>
    <submittedName>
        <fullName evidence="2">Uncharacterized protein</fullName>
    </submittedName>
</protein>
<evidence type="ECO:0000313" key="3">
    <source>
        <dbReference type="Proteomes" id="UP000030641"/>
    </source>
</evidence>
<dbReference type="InParanoid" id="A0A074Y4J6"/>
<dbReference type="GeneID" id="25371188"/>
<feature type="compositionally biased region" description="Polar residues" evidence="1">
    <location>
        <begin position="7"/>
        <end position="19"/>
    </location>
</feature>
<organism evidence="2 3">
    <name type="scientific">Aureobasidium subglaciale (strain EXF-2481)</name>
    <name type="common">Aureobasidium pullulans var. subglaciale</name>
    <dbReference type="NCBI Taxonomy" id="1043005"/>
    <lineage>
        <taxon>Eukaryota</taxon>
        <taxon>Fungi</taxon>
        <taxon>Dikarya</taxon>
        <taxon>Ascomycota</taxon>
        <taxon>Pezizomycotina</taxon>
        <taxon>Dothideomycetes</taxon>
        <taxon>Dothideomycetidae</taxon>
        <taxon>Dothideales</taxon>
        <taxon>Saccotheciaceae</taxon>
        <taxon>Aureobasidium</taxon>
    </lineage>
</organism>
<name>A0A074Y4J6_AURSE</name>
<evidence type="ECO:0000313" key="2">
    <source>
        <dbReference type="EMBL" id="KEQ92605.1"/>
    </source>
</evidence>
<keyword evidence="3" id="KW-1185">Reference proteome</keyword>
<reference evidence="2 3" key="1">
    <citation type="journal article" date="2014" name="BMC Genomics">
        <title>Genome sequencing of four Aureobasidium pullulans varieties: biotechnological potential, stress tolerance, and description of new species.</title>
        <authorList>
            <person name="Gostin Ar C."/>
            <person name="Ohm R.A."/>
            <person name="Kogej T."/>
            <person name="Sonjak S."/>
            <person name="Turk M."/>
            <person name="Zajc J."/>
            <person name="Zalar P."/>
            <person name="Grube M."/>
            <person name="Sun H."/>
            <person name="Han J."/>
            <person name="Sharma A."/>
            <person name="Chiniquy J."/>
            <person name="Ngan C.Y."/>
            <person name="Lipzen A."/>
            <person name="Barry K."/>
            <person name="Grigoriev I.V."/>
            <person name="Gunde-Cimerman N."/>
        </authorList>
    </citation>
    <scope>NUCLEOTIDE SEQUENCE [LARGE SCALE GENOMIC DNA]</scope>
    <source>
        <strain evidence="2 3">EXF-2481</strain>
    </source>
</reference>
<proteinExistence type="predicted"/>
<dbReference type="EMBL" id="KL584769">
    <property type="protein sequence ID" value="KEQ92605.1"/>
    <property type="molecule type" value="Genomic_DNA"/>
</dbReference>
<evidence type="ECO:0000256" key="1">
    <source>
        <dbReference type="SAM" id="MobiDB-lite"/>
    </source>
</evidence>
<dbReference type="AlphaFoldDB" id="A0A074Y4J6"/>
<dbReference type="HOGENOM" id="CLU_1383905_0_0_1"/>
<gene>
    <name evidence="2" type="ORF">AUEXF2481DRAFT_7362</name>
</gene>
<dbReference type="RefSeq" id="XP_013341081.1">
    <property type="nucleotide sequence ID" value="XM_013485627.1"/>
</dbReference>
<feature type="region of interest" description="Disordered" evidence="1">
    <location>
        <begin position="1"/>
        <end position="27"/>
    </location>
</feature>
<dbReference type="Proteomes" id="UP000030641">
    <property type="component" value="Unassembled WGS sequence"/>
</dbReference>
<accession>A0A074Y4J6</accession>
<sequence length="197" mass="20277">MVGVRLTSHTPPGQTSSTAPIPPPNFGTGLPHTAQSVLALSLSVALRPLVPLLSRLMQPVLPPTGAGGAAPQQIQRPGAWPQTRLVGMAGYAGGLRVIVAPVPMPFDPTGPPTLAVSAGQDNRARMRHRVTSSSYTDQRTAGTISVMATRSAGMRCLLPPVFGGPAAPLVPPETRSPTLTDLVSPCGAGLRAIPPIR</sequence>